<evidence type="ECO:0000313" key="3">
    <source>
        <dbReference type="Proteomes" id="UP000306918"/>
    </source>
</evidence>
<dbReference type="OrthoDB" id="9788101at2"/>
<dbReference type="InterPro" id="IPR050834">
    <property type="entry name" value="Glycosyltransf_2"/>
</dbReference>
<dbReference type="CDD" id="cd06433">
    <property type="entry name" value="GT_2_WfgS_like"/>
    <property type="match status" value="1"/>
</dbReference>
<dbReference type="GO" id="GO:0016740">
    <property type="term" value="F:transferase activity"/>
    <property type="evidence" value="ECO:0007669"/>
    <property type="project" value="UniProtKB-KW"/>
</dbReference>
<dbReference type="Pfam" id="PF00535">
    <property type="entry name" value="Glycos_transf_2"/>
    <property type="match status" value="1"/>
</dbReference>
<organism evidence="2 3">
    <name type="scientific">Niastella caeni</name>
    <dbReference type="NCBI Taxonomy" id="2569763"/>
    <lineage>
        <taxon>Bacteria</taxon>
        <taxon>Pseudomonadati</taxon>
        <taxon>Bacteroidota</taxon>
        <taxon>Chitinophagia</taxon>
        <taxon>Chitinophagales</taxon>
        <taxon>Chitinophagaceae</taxon>
        <taxon>Niastella</taxon>
    </lineage>
</organism>
<sequence length="253" mass="28965">MKISIITATYNSAATVRDTLACIASQEYPNIEHLVVDGLSKDNTLDIVKEFPHVAYVISEKDKGIYDAMNKGVKLATGDIIGILNSDDFYTGPTTLSKVAEAFEDPAVEAVYGDLQYVNATNVHLVTRTWKSGTFRKRSLYYGWMPPHPTFFVRRHIYEKCGLFNTTLRSAADYELMLRVLVKFDARVQYIPEVLVKMRTGGMSNASLKNRFRANKEDAMAWKLNNLKPYFFTMWLKPLRKVLQFNPINIWQK</sequence>
<dbReference type="PANTHER" id="PTHR43685:SF2">
    <property type="entry name" value="GLYCOSYLTRANSFERASE 2-LIKE DOMAIN-CONTAINING PROTEIN"/>
    <property type="match status" value="1"/>
</dbReference>
<dbReference type="Gene3D" id="3.90.550.10">
    <property type="entry name" value="Spore Coat Polysaccharide Biosynthesis Protein SpsA, Chain A"/>
    <property type="match status" value="1"/>
</dbReference>
<keyword evidence="3" id="KW-1185">Reference proteome</keyword>
<dbReference type="PANTHER" id="PTHR43685">
    <property type="entry name" value="GLYCOSYLTRANSFERASE"/>
    <property type="match status" value="1"/>
</dbReference>
<evidence type="ECO:0000313" key="2">
    <source>
        <dbReference type="EMBL" id="THU42047.1"/>
    </source>
</evidence>
<proteinExistence type="predicted"/>
<gene>
    <name evidence="2" type="ORF">FAM09_05180</name>
</gene>
<dbReference type="SUPFAM" id="SSF53448">
    <property type="entry name" value="Nucleotide-diphospho-sugar transferases"/>
    <property type="match status" value="1"/>
</dbReference>
<dbReference type="AlphaFoldDB" id="A0A4S8I1U4"/>
<name>A0A4S8I1U4_9BACT</name>
<dbReference type="Proteomes" id="UP000306918">
    <property type="component" value="Unassembled WGS sequence"/>
</dbReference>
<evidence type="ECO:0000259" key="1">
    <source>
        <dbReference type="Pfam" id="PF00535"/>
    </source>
</evidence>
<keyword evidence="2" id="KW-0808">Transferase</keyword>
<protein>
    <submittedName>
        <fullName evidence="2">Glycosyltransferase</fullName>
    </submittedName>
</protein>
<comment type="caution">
    <text evidence="2">The sequence shown here is derived from an EMBL/GenBank/DDBJ whole genome shotgun (WGS) entry which is preliminary data.</text>
</comment>
<accession>A0A4S8I1U4</accession>
<reference evidence="2 3" key="1">
    <citation type="submission" date="2019-04" db="EMBL/GenBank/DDBJ databases">
        <title>Niastella caeni sp. nov., isolated from activated sludge.</title>
        <authorList>
            <person name="Sheng M."/>
        </authorList>
    </citation>
    <scope>NUCLEOTIDE SEQUENCE [LARGE SCALE GENOMIC DNA]</scope>
    <source>
        <strain evidence="2 3">HX-2-15</strain>
    </source>
</reference>
<dbReference type="InterPro" id="IPR029044">
    <property type="entry name" value="Nucleotide-diphossugar_trans"/>
</dbReference>
<feature type="domain" description="Glycosyltransferase 2-like" evidence="1">
    <location>
        <begin position="4"/>
        <end position="160"/>
    </location>
</feature>
<dbReference type="InterPro" id="IPR001173">
    <property type="entry name" value="Glyco_trans_2-like"/>
</dbReference>
<dbReference type="EMBL" id="STFF01000001">
    <property type="protein sequence ID" value="THU42047.1"/>
    <property type="molecule type" value="Genomic_DNA"/>
</dbReference>